<dbReference type="InterPro" id="IPR019775">
    <property type="entry name" value="WD40_repeat_CS"/>
</dbReference>
<dbReference type="InterPro" id="IPR036322">
    <property type="entry name" value="WD40_repeat_dom_sf"/>
</dbReference>
<feature type="repeat" description="WD" evidence="4">
    <location>
        <begin position="429"/>
        <end position="470"/>
    </location>
</feature>
<dbReference type="CDD" id="cd00200">
    <property type="entry name" value="WD40"/>
    <property type="match status" value="1"/>
</dbReference>
<comment type="similarity">
    <text evidence="1">Belongs to the WD repeat PWP2 family.</text>
</comment>
<evidence type="ECO:0000256" key="4">
    <source>
        <dbReference type="PROSITE-ProRule" id="PRU00221"/>
    </source>
</evidence>
<feature type="region of interest" description="Disordered" evidence="5">
    <location>
        <begin position="232"/>
        <end position="257"/>
    </location>
</feature>
<feature type="repeat" description="WD" evidence="4">
    <location>
        <begin position="332"/>
        <end position="364"/>
    </location>
</feature>
<dbReference type="PANTHER" id="PTHR19858">
    <property type="entry name" value="WD40 REPEAT PROTEIN"/>
    <property type="match status" value="1"/>
</dbReference>
<dbReference type="AlphaFoldDB" id="A0A452VP34"/>
<evidence type="ECO:0000256" key="3">
    <source>
        <dbReference type="ARBA" id="ARBA00022737"/>
    </source>
</evidence>
<feature type="region of interest" description="Disordered" evidence="5">
    <location>
        <begin position="815"/>
        <end position="850"/>
    </location>
</feature>
<evidence type="ECO:0000256" key="5">
    <source>
        <dbReference type="SAM" id="MobiDB-lite"/>
    </source>
</evidence>
<dbReference type="SUPFAM" id="SSF50978">
    <property type="entry name" value="WD40 repeat-like"/>
    <property type="match status" value="2"/>
</dbReference>
<sequence>MKGERFSNLLGTVYRCGNLNFTCDGNSVISPVGNRVTVFDLKNNRSNTLPLATRYNVRCVGLSPDGRLAIIVDEGNLVCRSVLHHFHFKGSVHSVSFSPDGRKFVVTKGNIAQMYHAPGRKREFNAFVLDKTYFGPYDETTCIDWTDDSRCFAVGSKDMSTWVFGAERWDNLIYYALGGHKDAIVACFFESSSLDLYTLSQDGALCVWQCDTPPEGLRLKAPTGWKAELLQEAEEDDEEGEEETTVRGKAVPPAEEQQGKVKYSRLAKYFFNKEGDFNNLTAAAYHKKTHLLVTAPRSVPWGAHVRSLAPQAYGLGQLLVWEWQSESYVLKQQGHFNSMVSLAYSPDGQYIVTGGDDGKVKVWNTLSGFCFITFTEHSSGVTGVTFTATGYVIVTSSMDGTVRAFDLHSRAERSWVSQQSRSIDRLRVLSGHEGPVSSLCFNPVKSVLASASWDRTVRLWDMADSWRTTETLGLTSDALAVTFRPDGAELAVATLNSQITFWDPENAVQTGSIEGRHDLKTGRKELDKVTAKHSAKGKAFTTLCYSADGQSVLAGGMSKFVCIYHVKEQILRKKFEISCNLSLDAMEEFLNRRKMTEFGNLALIDQDAGVEDGVVIPLPGVKKGDMSSRHFKPEIRVTSLRFSPTGRCWAATTTEGLLVYSLDAQMLFDPFELDTGVTPARIRAALRQQDYTRAILMAFRLNERKLLQEALESVPWGEVEVVSSSLPELYVEKVLEFLASSFEVSCHLEFYLIWTQKLLLAHGQELKSRVGKVLPAVQFLQKSIQRHLDDVSRLCDWNRYNIQYALAVSKQRGLKRPSEPLGSDEEADASDDDTLHLLGSGQVDGAGQLV</sequence>
<dbReference type="InterPro" id="IPR001680">
    <property type="entry name" value="WD40_rpt"/>
</dbReference>
<dbReference type="PANTHER" id="PTHR19858:SF0">
    <property type="entry name" value="PERIODIC TRYPTOPHAN PROTEIN 2 HOMOLOG"/>
    <property type="match status" value="1"/>
</dbReference>
<gene>
    <name evidence="7" type="primary">PWP2</name>
</gene>
<dbReference type="PRINTS" id="PR00320">
    <property type="entry name" value="GPROTEINBRPT"/>
</dbReference>
<dbReference type="InterPro" id="IPR015943">
    <property type="entry name" value="WD40/YVTN_repeat-like_dom_sf"/>
</dbReference>
<dbReference type="PROSITE" id="PS00678">
    <property type="entry name" value="WD_REPEATS_1"/>
    <property type="match status" value="1"/>
</dbReference>
<dbReference type="GO" id="GO:0032040">
    <property type="term" value="C:small-subunit processome"/>
    <property type="evidence" value="ECO:0007669"/>
    <property type="project" value="TreeGrafter"/>
</dbReference>
<dbReference type="Ensembl" id="ENSUMAT00000041958.1">
    <property type="protein sequence ID" value="ENSUMAP00000035467.1"/>
    <property type="gene ID" value="ENSUMAG00000025481.1"/>
</dbReference>
<dbReference type="PROSITE" id="PS50294">
    <property type="entry name" value="WD_REPEATS_REGION"/>
    <property type="match status" value="3"/>
</dbReference>
<dbReference type="Gene3D" id="2.130.10.10">
    <property type="entry name" value="YVTN repeat-like/Quinoprotein amine dehydrogenase"/>
    <property type="match status" value="3"/>
</dbReference>
<dbReference type="GeneTree" id="ENSGT00550000074981"/>
<dbReference type="GO" id="GO:0034388">
    <property type="term" value="C:Pwp2p-containing subcomplex of 90S preribosome"/>
    <property type="evidence" value="ECO:0007669"/>
    <property type="project" value="TreeGrafter"/>
</dbReference>
<evidence type="ECO:0000256" key="2">
    <source>
        <dbReference type="ARBA" id="ARBA00022574"/>
    </source>
</evidence>
<protein>
    <submittedName>
        <fullName evidence="7">PWP2 small subunit processome component</fullName>
    </submittedName>
</protein>
<keyword evidence="2 4" id="KW-0853">WD repeat</keyword>
<feature type="domain" description="Small-subunit processome Utp12" evidence="6">
    <location>
        <begin position="702"/>
        <end position="806"/>
    </location>
</feature>
<dbReference type="InterPro" id="IPR020472">
    <property type="entry name" value="WD40_PAC1"/>
</dbReference>
<name>A0A452VP34_URSMA</name>
<dbReference type="GO" id="GO:0000028">
    <property type="term" value="P:ribosomal small subunit assembly"/>
    <property type="evidence" value="ECO:0007669"/>
    <property type="project" value="TreeGrafter"/>
</dbReference>
<dbReference type="GO" id="GO:0000462">
    <property type="term" value="P:maturation of SSU-rRNA from tricistronic rRNA transcript (SSU-rRNA, 5.8S rRNA, LSU-rRNA)"/>
    <property type="evidence" value="ECO:0007669"/>
    <property type="project" value="TreeGrafter"/>
</dbReference>
<proteinExistence type="inferred from homology"/>
<feature type="compositionally biased region" description="Acidic residues" evidence="5">
    <location>
        <begin position="232"/>
        <end position="243"/>
    </location>
</feature>
<dbReference type="InterPro" id="IPR007148">
    <property type="entry name" value="SSU_processome_Utp12"/>
</dbReference>
<evidence type="ECO:0000256" key="1">
    <source>
        <dbReference type="ARBA" id="ARBA00010226"/>
    </source>
</evidence>
<feature type="repeat" description="WD" evidence="4">
    <location>
        <begin position="374"/>
        <end position="409"/>
    </location>
</feature>
<reference evidence="7" key="1">
    <citation type="submission" date="2019-03" db="UniProtKB">
        <authorList>
            <consortium name="Ensembl"/>
        </authorList>
    </citation>
    <scope>IDENTIFICATION</scope>
</reference>
<evidence type="ECO:0000313" key="7">
    <source>
        <dbReference type="Ensembl" id="ENSUMAP00000035467"/>
    </source>
</evidence>
<dbReference type="InterPro" id="IPR027145">
    <property type="entry name" value="PWP2"/>
</dbReference>
<dbReference type="Pfam" id="PF04003">
    <property type="entry name" value="Utp12"/>
    <property type="match status" value="1"/>
</dbReference>
<dbReference type="PROSITE" id="PS50082">
    <property type="entry name" value="WD_REPEATS_2"/>
    <property type="match status" value="4"/>
</dbReference>
<dbReference type="FunFam" id="2.130.10.10:FF:000255">
    <property type="entry name" value="Periodic tryptophan protein 2 homolog"/>
    <property type="match status" value="1"/>
</dbReference>
<organism evidence="7">
    <name type="scientific">Ursus maritimus</name>
    <name type="common">Polar bear</name>
    <name type="synonym">Thalarctos maritimus</name>
    <dbReference type="NCBI Taxonomy" id="29073"/>
    <lineage>
        <taxon>Eukaryota</taxon>
        <taxon>Metazoa</taxon>
        <taxon>Chordata</taxon>
        <taxon>Craniata</taxon>
        <taxon>Vertebrata</taxon>
        <taxon>Euteleostomi</taxon>
        <taxon>Mammalia</taxon>
        <taxon>Eutheria</taxon>
        <taxon>Laurasiatheria</taxon>
        <taxon>Carnivora</taxon>
        <taxon>Caniformia</taxon>
        <taxon>Ursidae</taxon>
        <taxon>Ursus</taxon>
    </lineage>
</organism>
<feature type="repeat" description="WD" evidence="4">
    <location>
        <begin position="177"/>
        <end position="209"/>
    </location>
</feature>
<dbReference type="Pfam" id="PF00400">
    <property type="entry name" value="WD40"/>
    <property type="match status" value="3"/>
</dbReference>
<feature type="compositionally biased region" description="Acidic residues" evidence="5">
    <location>
        <begin position="822"/>
        <end position="832"/>
    </location>
</feature>
<keyword evidence="3" id="KW-0677">Repeat</keyword>
<accession>A0A452VP34</accession>
<dbReference type="FunFam" id="2.130.10.10:FF:000216">
    <property type="entry name" value="Periodic tryptophan protein 2 homolog"/>
    <property type="match status" value="1"/>
</dbReference>
<evidence type="ECO:0000259" key="6">
    <source>
        <dbReference type="Pfam" id="PF04003"/>
    </source>
</evidence>
<dbReference type="SMART" id="SM00320">
    <property type="entry name" value="WD40"/>
    <property type="match status" value="9"/>
</dbReference>